<dbReference type="PROSITE" id="PS51257">
    <property type="entry name" value="PROKAR_LIPOPROTEIN"/>
    <property type="match status" value="1"/>
</dbReference>
<evidence type="ECO:0000256" key="3">
    <source>
        <dbReference type="ARBA" id="ARBA00022801"/>
    </source>
</evidence>
<dbReference type="Pfam" id="PF08386">
    <property type="entry name" value="Abhydrolase_4"/>
    <property type="match status" value="1"/>
</dbReference>
<evidence type="ECO:0000256" key="1">
    <source>
        <dbReference type="ARBA" id="ARBA00010088"/>
    </source>
</evidence>
<evidence type="ECO:0000259" key="5">
    <source>
        <dbReference type="Pfam" id="PF08386"/>
    </source>
</evidence>
<evidence type="ECO:0000313" key="7">
    <source>
        <dbReference type="Proteomes" id="UP001281731"/>
    </source>
</evidence>
<feature type="domain" description="AB hydrolase-1" evidence="4">
    <location>
        <begin position="102"/>
        <end position="285"/>
    </location>
</feature>
<feature type="domain" description="Peptidase S33 tripeptidyl aminopeptidase-like C-terminal" evidence="5">
    <location>
        <begin position="414"/>
        <end position="511"/>
    </location>
</feature>
<reference evidence="6" key="1">
    <citation type="submission" date="2023-10" db="EMBL/GenBank/DDBJ databases">
        <title>Whole Genome based description of the genera Actinobaculum and Actinotignum reveals a complex phylogenetic relationship within the species included in the genus Actinotignum.</title>
        <authorList>
            <person name="Jensen C.S."/>
            <person name="Dargis R."/>
            <person name="Kemp M."/>
            <person name="Christensen J.J."/>
        </authorList>
    </citation>
    <scope>NUCLEOTIDE SEQUENCE</scope>
    <source>
        <strain evidence="6">SLA_B511</strain>
    </source>
</reference>
<evidence type="ECO:0000256" key="2">
    <source>
        <dbReference type="ARBA" id="ARBA00022729"/>
    </source>
</evidence>
<dbReference type="AlphaFoldDB" id="A0AAW9HWE5"/>
<dbReference type="InterPro" id="IPR013595">
    <property type="entry name" value="Pept_S33_TAP-like_C"/>
</dbReference>
<evidence type="ECO:0000313" key="6">
    <source>
        <dbReference type="EMBL" id="MDY5154339.1"/>
    </source>
</evidence>
<protein>
    <submittedName>
        <fullName evidence="6">Alpha/beta hydrolase</fullName>
    </submittedName>
</protein>
<dbReference type="PANTHER" id="PTHR43248:SF29">
    <property type="entry name" value="TRIPEPTIDYL AMINOPEPTIDASE"/>
    <property type="match status" value="1"/>
</dbReference>
<dbReference type="InterPro" id="IPR029058">
    <property type="entry name" value="AB_hydrolase_fold"/>
</dbReference>
<dbReference type="InterPro" id="IPR051601">
    <property type="entry name" value="Serine_prot/Carboxylest_S33"/>
</dbReference>
<dbReference type="SUPFAM" id="SSF53474">
    <property type="entry name" value="alpha/beta-Hydrolases"/>
    <property type="match status" value="1"/>
</dbReference>
<accession>A0AAW9HWE5</accession>
<evidence type="ECO:0000259" key="4">
    <source>
        <dbReference type="Pfam" id="PF00561"/>
    </source>
</evidence>
<comment type="caution">
    <text evidence="6">The sequence shown here is derived from an EMBL/GenBank/DDBJ whole genome shotgun (WGS) entry which is preliminary data.</text>
</comment>
<dbReference type="GO" id="GO:0016787">
    <property type="term" value="F:hydrolase activity"/>
    <property type="evidence" value="ECO:0007669"/>
    <property type="project" value="UniProtKB-KW"/>
</dbReference>
<sequence length="514" mass="56558">MRKRLFGVMATVLIVLSGCSGSLTHSQDIFQKESQSSHEDKAADYDSALAKFYEQKVSWNNCGNAECAEVEVPLDYKNPEGKTITIAMKKTPATKKEDKQGTIFLNPGGPGGSGIDMLKMAREYLGSSVMRVFDVIGFDPRGVGKSTAVKCFPDDETKAKYIDTTIPDNTPQYEEKIQNLQKEIADLCEQYSGDLLPFVGTDSAAKDLDILRHLAGDSRLNYLGFSYGTYLGAQYADLFPKHVGRLVLDGAVDSSMGSARMVVEQSHAFEVAAKRFVEWCQQNLANSCPVKGSVEEGLKDMRKIIDDASAKPMQSDYSSIPFTGEQALSALTLPLYSKQMWSTLAKALNEYERSGNVSTLQLLAFIAQDRQQDGKFTSNMTEANWAINCADYPPMTKEEIAKASAETKDGLLFHDDYASSDMCAVWPYKVSKKRSPFKAKGSPTILVIGTKYDPATPYSWSKALASHLENTRLITYEGDGHTAFGGPSNCVNQPVREFFKKGKVPEEDVTCPAK</sequence>
<dbReference type="RefSeq" id="WP_320756230.1">
    <property type="nucleotide sequence ID" value="NZ_JAWNGC010000001.1"/>
</dbReference>
<dbReference type="Proteomes" id="UP001281731">
    <property type="component" value="Unassembled WGS sequence"/>
</dbReference>
<organism evidence="6 7">
    <name type="scientific">Actinotignum urinale</name>
    <dbReference type="NCBI Taxonomy" id="190146"/>
    <lineage>
        <taxon>Bacteria</taxon>
        <taxon>Bacillati</taxon>
        <taxon>Actinomycetota</taxon>
        <taxon>Actinomycetes</taxon>
        <taxon>Actinomycetales</taxon>
        <taxon>Actinomycetaceae</taxon>
        <taxon>Actinotignum</taxon>
    </lineage>
</organism>
<dbReference type="InterPro" id="IPR000073">
    <property type="entry name" value="AB_hydrolase_1"/>
</dbReference>
<name>A0AAW9HWE5_9ACTO</name>
<keyword evidence="2" id="KW-0732">Signal</keyword>
<dbReference type="PANTHER" id="PTHR43248">
    <property type="entry name" value="2-SUCCINYL-6-HYDROXY-2,4-CYCLOHEXADIENE-1-CARBOXYLATE SYNTHASE"/>
    <property type="match status" value="1"/>
</dbReference>
<dbReference type="Pfam" id="PF00561">
    <property type="entry name" value="Abhydrolase_1"/>
    <property type="match status" value="1"/>
</dbReference>
<comment type="similarity">
    <text evidence="1">Belongs to the peptidase S33 family.</text>
</comment>
<keyword evidence="3 6" id="KW-0378">Hydrolase</keyword>
<gene>
    <name evidence="6" type="ORF">R6G80_01160</name>
</gene>
<proteinExistence type="inferred from homology"/>
<dbReference type="Gene3D" id="3.40.50.1820">
    <property type="entry name" value="alpha/beta hydrolase"/>
    <property type="match status" value="1"/>
</dbReference>
<dbReference type="EMBL" id="JAWNGC010000001">
    <property type="protein sequence ID" value="MDY5154339.1"/>
    <property type="molecule type" value="Genomic_DNA"/>
</dbReference>